<evidence type="ECO:0000256" key="1">
    <source>
        <dbReference type="ARBA" id="ARBA00022741"/>
    </source>
</evidence>
<accession>A0AAD8NA12</accession>
<evidence type="ECO:0000256" key="2">
    <source>
        <dbReference type="ARBA" id="ARBA00022840"/>
    </source>
</evidence>
<gene>
    <name evidence="4" type="ORF">POM88_001864</name>
</gene>
<organism evidence="4 5">
    <name type="scientific">Heracleum sosnowskyi</name>
    <dbReference type="NCBI Taxonomy" id="360622"/>
    <lineage>
        <taxon>Eukaryota</taxon>
        <taxon>Viridiplantae</taxon>
        <taxon>Streptophyta</taxon>
        <taxon>Embryophyta</taxon>
        <taxon>Tracheophyta</taxon>
        <taxon>Spermatophyta</taxon>
        <taxon>Magnoliopsida</taxon>
        <taxon>eudicotyledons</taxon>
        <taxon>Gunneridae</taxon>
        <taxon>Pentapetalae</taxon>
        <taxon>asterids</taxon>
        <taxon>campanulids</taxon>
        <taxon>Apiales</taxon>
        <taxon>Apiaceae</taxon>
        <taxon>Apioideae</taxon>
        <taxon>apioid superclade</taxon>
        <taxon>Tordylieae</taxon>
        <taxon>Tordyliinae</taxon>
        <taxon>Heracleum</taxon>
    </lineage>
</organism>
<sequence length="547" mass="61478">MAGFEPISTLASPGDSVIVVIDANRNKVMVDALAWAIRNIVQPKDTVVVLGLLSEVWKKNACIPLFSGTLERFFYVTMSYLVPSLDDDELAGVRLEFSGQGELSPKEFEEELERKREEYQSALQPFYRQCKKNGVKLEAKLAVGYDPKTITVEKAQKFNPRWIILDSHLKRDKVYIYGHVACNVAVMKEKGVATLMPSRGLAGERLFIDKKDTDAENEPDIEQDECNDLAQDSMWVLPTLTAPQSPCWYPLSWRSGFPKVFSLHELEVMTNGFSKENVMVADEDKIVYDGICQETPVIVKKFSADDDHALSLLKILSRVRHRNIFNLVGYCCTPDVLALLFDYPCSGALKLYLQSDESAKNLSWKARWCIALDIGAAIRYLHEECIDGPIVDVFLDSWSVVICHGSSSLLNIHHKAKWLKHDSSCDDLSQEKCQGIETEKRLSADVSAYGMLLIELITGKSEQPSKEWGEGYPSLVHWALPLLENGLVSEVLDPRLVRSTDSAKVDNMVRAALVCLNKDSGNRSMISEVCYSAVKSCFVWESTKFQH</sequence>
<dbReference type="PANTHER" id="PTHR27001:SF811">
    <property type="entry name" value="SERINE_THREONINE-PROTEIN KINASE CDG1-LIKE"/>
    <property type="match status" value="1"/>
</dbReference>
<dbReference type="InterPro" id="IPR000719">
    <property type="entry name" value="Prot_kinase_dom"/>
</dbReference>
<keyword evidence="5" id="KW-1185">Reference proteome</keyword>
<dbReference type="Gene3D" id="3.40.50.620">
    <property type="entry name" value="HUPs"/>
    <property type="match status" value="1"/>
</dbReference>
<dbReference type="GO" id="GO:0005524">
    <property type="term" value="F:ATP binding"/>
    <property type="evidence" value="ECO:0007669"/>
    <property type="project" value="UniProtKB-KW"/>
</dbReference>
<evidence type="ECO:0000313" key="5">
    <source>
        <dbReference type="Proteomes" id="UP001237642"/>
    </source>
</evidence>
<dbReference type="InterPro" id="IPR001245">
    <property type="entry name" value="Ser-Thr/Tyr_kinase_cat_dom"/>
</dbReference>
<comment type="caution">
    <text evidence="4">The sequence shown here is derived from an EMBL/GenBank/DDBJ whole genome shotgun (WGS) entry which is preliminary data.</text>
</comment>
<dbReference type="Proteomes" id="UP001237642">
    <property type="component" value="Unassembled WGS sequence"/>
</dbReference>
<evidence type="ECO:0000259" key="3">
    <source>
        <dbReference type="PROSITE" id="PS50011"/>
    </source>
</evidence>
<dbReference type="PROSITE" id="PS50011">
    <property type="entry name" value="PROTEIN_KINASE_DOM"/>
    <property type="match status" value="1"/>
</dbReference>
<dbReference type="Gene3D" id="1.10.510.10">
    <property type="entry name" value="Transferase(Phosphotransferase) domain 1"/>
    <property type="match status" value="1"/>
</dbReference>
<dbReference type="Pfam" id="PF07714">
    <property type="entry name" value="PK_Tyr_Ser-Thr"/>
    <property type="match status" value="1"/>
</dbReference>
<dbReference type="SMART" id="SM00219">
    <property type="entry name" value="TyrKc"/>
    <property type="match status" value="1"/>
</dbReference>
<reference evidence="4" key="2">
    <citation type="submission" date="2023-05" db="EMBL/GenBank/DDBJ databases">
        <authorList>
            <person name="Schelkunov M.I."/>
        </authorList>
    </citation>
    <scope>NUCLEOTIDE SEQUENCE</scope>
    <source>
        <strain evidence="4">Hsosn_3</strain>
        <tissue evidence="4">Leaf</tissue>
    </source>
</reference>
<keyword evidence="4" id="KW-0808">Transferase</keyword>
<proteinExistence type="predicted"/>
<dbReference type="PANTHER" id="PTHR27001">
    <property type="entry name" value="OS01G0253100 PROTEIN"/>
    <property type="match status" value="1"/>
</dbReference>
<dbReference type="InterPro" id="IPR020635">
    <property type="entry name" value="Tyr_kinase_cat_dom"/>
</dbReference>
<dbReference type="SUPFAM" id="SSF56112">
    <property type="entry name" value="Protein kinase-like (PK-like)"/>
    <property type="match status" value="1"/>
</dbReference>
<dbReference type="InterPro" id="IPR014729">
    <property type="entry name" value="Rossmann-like_a/b/a_fold"/>
</dbReference>
<feature type="domain" description="Protein kinase" evidence="3">
    <location>
        <begin position="263"/>
        <end position="539"/>
    </location>
</feature>
<dbReference type="AlphaFoldDB" id="A0AAD8NA12"/>
<reference evidence="4" key="1">
    <citation type="submission" date="2023-02" db="EMBL/GenBank/DDBJ databases">
        <title>Genome of toxic invasive species Heracleum sosnowskyi carries increased number of genes despite the absence of recent whole-genome duplications.</title>
        <authorList>
            <person name="Schelkunov M."/>
            <person name="Shtratnikova V."/>
            <person name="Makarenko M."/>
            <person name="Klepikova A."/>
            <person name="Omelchenko D."/>
            <person name="Novikova G."/>
            <person name="Obukhova E."/>
            <person name="Bogdanov V."/>
            <person name="Penin A."/>
            <person name="Logacheva M."/>
        </authorList>
    </citation>
    <scope>NUCLEOTIDE SEQUENCE</scope>
    <source>
        <strain evidence="4">Hsosn_3</strain>
        <tissue evidence="4">Leaf</tissue>
    </source>
</reference>
<evidence type="ECO:0000313" key="4">
    <source>
        <dbReference type="EMBL" id="KAK1402259.1"/>
    </source>
</evidence>
<dbReference type="Gene3D" id="3.30.200.20">
    <property type="entry name" value="Phosphorylase Kinase, domain 1"/>
    <property type="match status" value="1"/>
</dbReference>
<keyword evidence="1" id="KW-0547">Nucleotide-binding</keyword>
<dbReference type="GO" id="GO:0004713">
    <property type="term" value="F:protein tyrosine kinase activity"/>
    <property type="evidence" value="ECO:0007669"/>
    <property type="project" value="InterPro"/>
</dbReference>
<dbReference type="InterPro" id="IPR011009">
    <property type="entry name" value="Kinase-like_dom_sf"/>
</dbReference>
<keyword evidence="2" id="KW-0067">ATP-binding</keyword>
<keyword evidence="4" id="KW-0418">Kinase</keyword>
<protein>
    <submittedName>
        <fullName evidence="4">Serine/threonine-protein kinase PBL25</fullName>
    </submittedName>
</protein>
<dbReference type="GO" id="GO:0005886">
    <property type="term" value="C:plasma membrane"/>
    <property type="evidence" value="ECO:0007669"/>
    <property type="project" value="TreeGrafter"/>
</dbReference>
<dbReference type="EMBL" id="JAUIZM010000001">
    <property type="protein sequence ID" value="KAK1402259.1"/>
    <property type="molecule type" value="Genomic_DNA"/>
</dbReference>
<name>A0AAD8NA12_9APIA</name>